<name>A0ABN2VRU3_9ACTN</name>
<feature type="transmembrane region" description="Helical" evidence="2">
    <location>
        <begin position="64"/>
        <end position="83"/>
    </location>
</feature>
<dbReference type="Pfam" id="PF11239">
    <property type="entry name" value="DUF3040"/>
    <property type="match status" value="1"/>
</dbReference>
<keyword evidence="2" id="KW-0472">Membrane</keyword>
<dbReference type="EMBL" id="BAAAPY010000001">
    <property type="protein sequence ID" value="GAA2070635.1"/>
    <property type="molecule type" value="Genomic_DNA"/>
</dbReference>
<evidence type="ECO:0000256" key="2">
    <source>
        <dbReference type="SAM" id="Phobius"/>
    </source>
</evidence>
<reference evidence="3 4" key="1">
    <citation type="journal article" date="2019" name="Int. J. Syst. Evol. Microbiol.">
        <title>The Global Catalogue of Microorganisms (GCM) 10K type strain sequencing project: providing services to taxonomists for standard genome sequencing and annotation.</title>
        <authorList>
            <consortium name="The Broad Institute Genomics Platform"/>
            <consortium name="The Broad Institute Genome Sequencing Center for Infectious Disease"/>
            <person name="Wu L."/>
            <person name="Ma J."/>
        </authorList>
    </citation>
    <scope>NUCLEOTIDE SEQUENCE [LARGE SCALE GENOMIC DNA]</scope>
    <source>
        <strain evidence="3 4">JCM 15749</strain>
    </source>
</reference>
<protein>
    <submittedName>
        <fullName evidence="3">Spore wall synthesis complex protein</fullName>
    </submittedName>
</protein>
<keyword evidence="2" id="KW-1133">Transmembrane helix</keyword>
<feature type="region of interest" description="Disordered" evidence="1">
    <location>
        <begin position="94"/>
        <end position="135"/>
    </location>
</feature>
<keyword evidence="2" id="KW-0812">Transmembrane</keyword>
<evidence type="ECO:0000256" key="1">
    <source>
        <dbReference type="SAM" id="MobiDB-lite"/>
    </source>
</evidence>
<dbReference type="InterPro" id="IPR021401">
    <property type="entry name" value="DUF3040"/>
</dbReference>
<gene>
    <name evidence="3" type="ORF">GCM10009821_04860</name>
</gene>
<feature type="compositionally biased region" description="Basic and acidic residues" evidence="1">
    <location>
        <begin position="120"/>
        <end position="135"/>
    </location>
</feature>
<keyword evidence="4" id="KW-1185">Reference proteome</keyword>
<dbReference type="RefSeq" id="WP_344323857.1">
    <property type="nucleotide sequence ID" value="NZ_BAAAPY010000001.1"/>
</dbReference>
<dbReference type="Proteomes" id="UP001501480">
    <property type="component" value="Unassembled WGS sequence"/>
</dbReference>
<evidence type="ECO:0000313" key="3">
    <source>
        <dbReference type="EMBL" id="GAA2070635.1"/>
    </source>
</evidence>
<comment type="caution">
    <text evidence="3">The sequence shown here is derived from an EMBL/GenBank/DDBJ whole genome shotgun (WGS) entry which is preliminary data.</text>
</comment>
<sequence length="135" mass="14387">MPLSEEEARLLHQLEQSLAAEDPDFASTLRGSKQAARNRRLAAVAGLGFAIGIVVLFVGALSAVAWVGVVGFVVMLAATYVFVTAWRGGLTGVEDENAQAGGSGRGTPKAPKQSGGSFVDRMEQRWQRRQDGDDR</sequence>
<accession>A0ABN2VRU3</accession>
<evidence type="ECO:0000313" key="4">
    <source>
        <dbReference type="Proteomes" id="UP001501480"/>
    </source>
</evidence>
<proteinExistence type="predicted"/>
<organism evidence="3 4">
    <name type="scientific">Aeromicrobium halocynthiae</name>
    <dbReference type="NCBI Taxonomy" id="560557"/>
    <lineage>
        <taxon>Bacteria</taxon>
        <taxon>Bacillati</taxon>
        <taxon>Actinomycetota</taxon>
        <taxon>Actinomycetes</taxon>
        <taxon>Propionibacteriales</taxon>
        <taxon>Nocardioidaceae</taxon>
        <taxon>Aeromicrobium</taxon>
    </lineage>
</organism>
<feature type="transmembrane region" description="Helical" evidence="2">
    <location>
        <begin position="40"/>
        <end position="58"/>
    </location>
</feature>